<dbReference type="PANTHER" id="PTHR11610:SF185">
    <property type="entry name" value="LD47264P"/>
    <property type="match status" value="1"/>
</dbReference>
<feature type="signal peptide" evidence="8">
    <location>
        <begin position="1"/>
        <end position="19"/>
    </location>
</feature>
<comment type="similarity">
    <text evidence="2 7">Belongs to the AB hydrolase superfamily. Lipase family.</text>
</comment>
<keyword evidence="11" id="KW-1185">Reference proteome</keyword>
<dbReference type="Gene3D" id="3.40.50.1820">
    <property type="entry name" value="alpha/beta hydrolase"/>
    <property type="match status" value="1"/>
</dbReference>
<evidence type="ECO:0000256" key="1">
    <source>
        <dbReference type="ARBA" id="ARBA00004613"/>
    </source>
</evidence>
<feature type="active site" description="Nucleophile" evidence="5">
    <location>
        <position position="197"/>
    </location>
</feature>
<evidence type="ECO:0000259" key="9">
    <source>
        <dbReference type="Pfam" id="PF00151"/>
    </source>
</evidence>
<evidence type="ECO:0000256" key="5">
    <source>
        <dbReference type="PIRSR" id="PIRSR000865-1"/>
    </source>
</evidence>
<proteinExistence type="inferred from homology"/>
<dbReference type="InterPro" id="IPR000734">
    <property type="entry name" value="TAG_lipase"/>
</dbReference>
<dbReference type="PRINTS" id="PR00821">
    <property type="entry name" value="TAGLIPASE"/>
</dbReference>
<reference evidence="10 11" key="1">
    <citation type="submission" date="2022-12" db="EMBL/GenBank/DDBJ databases">
        <title>Chromosome-level genome assembly of true bugs.</title>
        <authorList>
            <person name="Ma L."/>
            <person name="Li H."/>
        </authorList>
    </citation>
    <scope>NUCLEOTIDE SEQUENCE [LARGE SCALE GENOMIC DNA]</scope>
    <source>
        <strain evidence="10">Lab_2022b</strain>
    </source>
</reference>
<feature type="binding site" evidence="6">
    <location>
        <position position="239"/>
    </location>
    <ligand>
        <name>Ca(2+)</name>
        <dbReference type="ChEBI" id="CHEBI:29108"/>
    </ligand>
</feature>
<feature type="binding site" evidence="6">
    <location>
        <position position="244"/>
    </location>
    <ligand>
        <name>Ca(2+)</name>
        <dbReference type="ChEBI" id="CHEBI:29108"/>
    </ligand>
</feature>
<name>A0AAW1CQ78_9HEMI</name>
<dbReference type="InterPro" id="IPR033906">
    <property type="entry name" value="Lipase_N"/>
</dbReference>
<dbReference type="SUPFAM" id="SSF53474">
    <property type="entry name" value="alpha/beta-Hydrolases"/>
    <property type="match status" value="1"/>
</dbReference>
<evidence type="ECO:0000256" key="3">
    <source>
        <dbReference type="ARBA" id="ARBA00022525"/>
    </source>
</evidence>
<keyword evidence="8" id="KW-0732">Signal</keyword>
<evidence type="ECO:0000313" key="10">
    <source>
        <dbReference type="EMBL" id="KAK9500482.1"/>
    </source>
</evidence>
<evidence type="ECO:0000313" key="11">
    <source>
        <dbReference type="Proteomes" id="UP001461498"/>
    </source>
</evidence>
<dbReference type="AlphaFoldDB" id="A0AAW1CQ78"/>
<dbReference type="GO" id="GO:0005615">
    <property type="term" value="C:extracellular space"/>
    <property type="evidence" value="ECO:0007669"/>
    <property type="project" value="TreeGrafter"/>
</dbReference>
<feature type="domain" description="Lipase" evidence="9">
    <location>
        <begin position="47"/>
        <end position="368"/>
    </location>
</feature>
<evidence type="ECO:0000256" key="6">
    <source>
        <dbReference type="PIRSR" id="PIRSR000865-2"/>
    </source>
</evidence>
<keyword evidence="3" id="KW-0964">Secreted</keyword>
<feature type="active site" description="Charge relay system" evidence="5">
    <location>
        <position position="311"/>
    </location>
</feature>
<dbReference type="SUPFAM" id="SSF49723">
    <property type="entry name" value="Lipase/lipooxygenase domain (PLAT/LH2 domain)"/>
    <property type="match status" value="1"/>
</dbReference>
<feature type="binding site" evidence="6">
    <location>
        <position position="241"/>
    </location>
    <ligand>
        <name>Ca(2+)</name>
        <dbReference type="ChEBI" id="CHEBI:29108"/>
    </ligand>
</feature>
<dbReference type="Proteomes" id="UP001461498">
    <property type="component" value="Unassembled WGS sequence"/>
</dbReference>
<evidence type="ECO:0000256" key="7">
    <source>
        <dbReference type="RuleBase" id="RU004262"/>
    </source>
</evidence>
<dbReference type="GO" id="GO:0004806">
    <property type="term" value="F:triacylglycerol lipase activity"/>
    <property type="evidence" value="ECO:0007669"/>
    <property type="project" value="InterPro"/>
</dbReference>
<evidence type="ECO:0000256" key="4">
    <source>
        <dbReference type="ARBA" id="ARBA00023157"/>
    </source>
</evidence>
<sequence>MYNHTGGLLLQTAFLIVLNNEIPQQPAVMPANFTLKQLKNGEDPGLLCYEGVGCYSVTYPWTDEARPVTHFPEHPDKIDPIFCLYTREHRTKCHRLRHNETETIVNSKIVPTHRTYILAHGFLENGDKRWLKVLKDKLLNRTDCNVIVIGWQGGSQPPYTQAVANIRLVGRMGGHLLGVLNGLLGLKTEFCHVIGHSLGAHLAGYIGNTLITQYNLTLGRISALDPAEPHFSETDPVVRLDPSDALFVDVIHTNAQPFIQGGLGMDEPVGHLDFYPNGGVTQPGCSDSFKHSLDAEESIIKALRNFLGCDHVRSYHYYIESIADRCEFMAVECDTYENFKAGKCFGCKSEINPKGRICAKMGFRSIRAVQKYGAESGDIHPFLSKSMIKLFTITGSKSLYCRYLYRVTVRISSSNDSLAHGGEVGSFSLEIVGIKDRTEVIPLFREQAYKPGSVHTEVVASKTVGRVRTAILHWSHQISFNILTWRWHLPIIYVQNVTIDSLEESSSITLCPVKEEIKKERELRPCSNTTELINE</sequence>
<protein>
    <recommendedName>
        <fullName evidence="9">Lipase domain-containing protein</fullName>
    </recommendedName>
</protein>
<dbReference type="InterPro" id="IPR016272">
    <property type="entry name" value="Lipase_LIPH"/>
</dbReference>
<dbReference type="FunFam" id="3.40.50.1820:FF:000033">
    <property type="entry name" value="Pancreatic triacylglycerol lipase"/>
    <property type="match status" value="1"/>
</dbReference>
<accession>A0AAW1CQ78</accession>
<gene>
    <name evidence="10" type="ORF">O3M35_001738</name>
</gene>
<dbReference type="Pfam" id="PF00151">
    <property type="entry name" value="Lipase"/>
    <property type="match status" value="1"/>
</dbReference>
<organism evidence="10 11">
    <name type="scientific">Rhynocoris fuscipes</name>
    <dbReference type="NCBI Taxonomy" id="488301"/>
    <lineage>
        <taxon>Eukaryota</taxon>
        <taxon>Metazoa</taxon>
        <taxon>Ecdysozoa</taxon>
        <taxon>Arthropoda</taxon>
        <taxon>Hexapoda</taxon>
        <taxon>Insecta</taxon>
        <taxon>Pterygota</taxon>
        <taxon>Neoptera</taxon>
        <taxon>Paraneoptera</taxon>
        <taxon>Hemiptera</taxon>
        <taxon>Heteroptera</taxon>
        <taxon>Panheteroptera</taxon>
        <taxon>Cimicomorpha</taxon>
        <taxon>Reduviidae</taxon>
        <taxon>Harpactorinae</taxon>
        <taxon>Harpactorini</taxon>
        <taxon>Rhynocoris</taxon>
    </lineage>
</organism>
<dbReference type="GO" id="GO:0016042">
    <property type="term" value="P:lipid catabolic process"/>
    <property type="evidence" value="ECO:0007669"/>
    <property type="project" value="TreeGrafter"/>
</dbReference>
<keyword evidence="4" id="KW-1015">Disulfide bond</keyword>
<dbReference type="PRINTS" id="PR00823">
    <property type="entry name" value="PANCLIPASE"/>
</dbReference>
<dbReference type="CDD" id="cd00707">
    <property type="entry name" value="Pancreat_lipase_like"/>
    <property type="match status" value="1"/>
</dbReference>
<feature type="active site" description="Charge relay system" evidence="5">
    <location>
        <position position="225"/>
    </location>
</feature>
<comment type="caution">
    <text evidence="10">The sequence shown here is derived from an EMBL/GenBank/DDBJ whole genome shotgun (WGS) entry which is preliminary data.</text>
</comment>
<keyword evidence="6" id="KW-0479">Metal-binding</keyword>
<dbReference type="InterPro" id="IPR013818">
    <property type="entry name" value="Lipase"/>
</dbReference>
<dbReference type="PANTHER" id="PTHR11610">
    <property type="entry name" value="LIPASE"/>
    <property type="match status" value="1"/>
</dbReference>
<dbReference type="PIRSF" id="PIRSF000865">
    <property type="entry name" value="Lipoprotein_lipase_LIPH"/>
    <property type="match status" value="1"/>
</dbReference>
<dbReference type="EMBL" id="JAPXFL010000010">
    <property type="protein sequence ID" value="KAK9500482.1"/>
    <property type="molecule type" value="Genomic_DNA"/>
</dbReference>
<dbReference type="InterPro" id="IPR029058">
    <property type="entry name" value="AB_hydrolase_fold"/>
</dbReference>
<comment type="subcellular location">
    <subcellularLocation>
        <location evidence="1">Secreted</location>
    </subcellularLocation>
</comment>
<dbReference type="InterPro" id="IPR036392">
    <property type="entry name" value="PLAT/LH2_dom_sf"/>
</dbReference>
<evidence type="ECO:0000256" key="8">
    <source>
        <dbReference type="SAM" id="SignalP"/>
    </source>
</evidence>
<dbReference type="InterPro" id="IPR002331">
    <property type="entry name" value="Lipase_panc"/>
</dbReference>
<keyword evidence="6" id="KW-0106">Calcium</keyword>
<feature type="chain" id="PRO_5043743729" description="Lipase domain-containing protein" evidence="8">
    <location>
        <begin position="20"/>
        <end position="535"/>
    </location>
</feature>
<dbReference type="Gene3D" id="2.60.60.20">
    <property type="entry name" value="PLAT/LH2 domain"/>
    <property type="match status" value="1"/>
</dbReference>
<dbReference type="GO" id="GO:0046872">
    <property type="term" value="F:metal ion binding"/>
    <property type="evidence" value="ECO:0007669"/>
    <property type="project" value="UniProtKB-KW"/>
</dbReference>
<evidence type="ECO:0000256" key="2">
    <source>
        <dbReference type="ARBA" id="ARBA00010701"/>
    </source>
</evidence>